<protein>
    <submittedName>
        <fullName evidence="1">Uncharacterized protein</fullName>
    </submittedName>
</protein>
<evidence type="ECO:0000313" key="1">
    <source>
        <dbReference type="EMBL" id="OIQ99559.1"/>
    </source>
</evidence>
<comment type="caution">
    <text evidence="1">The sequence shown here is derived from an EMBL/GenBank/DDBJ whole genome shotgun (WGS) entry which is preliminary data.</text>
</comment>
<dbReference type="AlphaFoldDB" id="A0A1J5S625"/>
<dbReference type="EMBL" id="MLJW01000104">
    <property type="protein sequence ID" value="OIQ99559.1"/>
    <property type="molecule type" value="Genomic_DNA"/>
</dbReference>
<gene>
    <name evidence="1" type="ORF">GALL_183080</name>
</gene>
<proteinExistence type="predicted"/>
<sequence length="149" mass="15963">MVSIMFQLPMRMPSREPGSTCGERLMLSCPPATTISASPSRTACAASITAFRPEPQTLLMVMAGTMSGRPALMLAWRAAFWPTPACRTCPRMTSETWPGSMPTRSMAVFTTSAPRSTADVLASDPPNLPTAVRTADTITMSSLMTGCPW</sequence>
<organism evidence="1">
    <name type="scientific">mine drainage metagenome</name>
    <dbReference type="NCBI Taxonomy" id="410659"/>
    <lineage>
        <taxon>unclassified sequences</taxon>
        <taxon>metagenomes</taxon>
        <taxon>ecological metagenomes</taxon>
    </lineage>
</organism>
<reference evidence="1" key="1">
    <citation type="submission" date="2016-10" db="EMBL/GenBank/DDBJ databases">
        <title>Sequence of Gallionella enrichment culture.</title>
        <authorList>
            <person name="Poehlein A."/>
            <person name="Muehling M."/>
            <person name="Daniel R."/>
        </authorList>
    </citation>
    <scope>NUCLEOTIDE SEQUENCE</scope>
</reference>
<accession>A0A1J5S625</accession>
<name>A0A1J5S625_9ZZZZ</name>